<feature type="transmembrane region" description="Helical" evidence="1">
    <location>
        <begin position="49"/>
        <end position="70"/>
    </location>
</feature>
<dbReference type="AlphaFoldDB" id="A0A1X6MMS7"/>
<evidence type="ECO:0000313" key="3">
    <source>
        <dbReference type="EMBL" id="OSX57665.1"/>
    </source>
</evidence>
<keyword evidence="4" id="KW-1185">Reference proteome</keyword>
<dbReference type="PANTHER" id="PTHR40465">
    <property type="entry name" value="CHROMOSOME 1, WHOLE GENOME SHOTGUN SEQUENCE"/>
    <property type="match status" value="1"/>
</dbReference>
<evidence type="ECO:0000313" key="4">
    <source>
        <dbReference type="Proteomes" id="UP000194127"/>
    </source>
</evidence>
<feature type="transmembrane region" description="Helical" evidence="1">
    <location>
        <begin position="15"/>
        <end position="37"/>
    </location>
</feature>
<proteinExistence type="predicted"/>
<feature type="transmembrane region" description="Helical" evidence="1">
    <location>
        <begin position="157"/>
        <end position="182"/>
    </location>
</feature>
<dbReference type="RefSeq" id="XP_024334459.1">
    <property type="nucleotide sequence ID" value="XM_024482896.1"/>
</dbReference>
<dbReference type="EMBL" id="KZ110607">
    <property type="protein sequence ID" value="OSX57665.1"/>
    <property type="molecule type" value="Genomic_DNA"/>
</dbReference>
<evidence type="ECO:0000256" key="1">
    <source>
        <dbReference type="SAM" id="Phobius"/>
    </source>
</evidence>
<evidence type="ECO:0000259" key="2">
    <source>
        <dbReference type="Pfam" id="PF20152"/>
    </source>
</evidence>
<accession>A0A1X6MMS7</accession>
<dbReference type="PANTHER" id="PTHR40465:SF1">
    <property type="entry name" value="DUF6534 DOMAIN-CONTAINING PROTEIN"/>
    <property type="match status" value="1"/>
</dbReference>
<dbReference type="GeneID" id="36327845"/>
<reference evidence="3 4" key="1">
    <citation type="submission" date="2017-04" db="EMBL/GenBank/DDBJ databases">
        <title>Genome Sequence of the Model Brown-Rot Fungus Postia placenta SB12.</title>
        <authorList>
            <consortium name="DOE Joint Genome Institute"/>
            <person name="Gaskell J."/>
            <person name="Kersten P."/>
            <person name="Larrondo L.F."/>
            <person name="Canessa P."/>
            <person name="Martinez D."/>
            <person name="Hibbett D."/>
            <person name="Schmoll M."/>
            <person name="Kubicek C.P."/>
            <person name="Martinez A.T."/>
            <person name="Yadav J."/>
            <person name="Master E."/>
            <person name="Magnuson J.K."/>
            <person name="James T."/>
            <person name="Yaver D."/>
            <person name="Berka R."/>
            <person name="Labutti K."/>
            <person name="Lipzen A."/>
            <person name="Aerts A."/>
            <person name="Barry K."/>
            <person name="Henrissat B."/>
            <person name="Blanchette R."/>
            <person name="Grigoriev I."/>
            <person name="Cullen D."/>
        </authorList>
    </citation>
    <scope>NUCLEOTIDE SEQUENCE [LARGE SCALE GENOMIC DNA]</scope>
    <source>
        <strain evidence="3 4">MAD-698-R-SB12</strain>
    </source>
</reference>
<keyword evidence="1" id="KW-0472">Membrane</keyword>
<dbReference type="OrthoDB" id="3183258at2759"/>
<organism evidence="3 4">
    <name type="scientific">Postia placenta MAD-698-R-SB12</name>
    <dbReference type="NCBI Taxonomy" id="670580"/>
    <lineage>
        <taxon>Eukaryota</taxon>
        <taxon>Fungi</taxon>
        <taxon>Dikarya</taxon>
        <taxon>Basidiomycota</taxon>
        <taxon>Agaricomycotina</taxon>
        <taxon>Agaricomycetes</taxon>
        <taxon>Polyporales</taxon>
        <taxon>Adustoporiaceae</taxon>
        <taxon>Rhodonia</taxon>
    </lineage>
</organism>
<keyword evidence="1" id="KW-1133">Transmembrane helix</keyword>
<name>A0A1X6MMS7_9APHY</name>
<protein>
    <recommendedName>
        <fullName evidence="2">DUF6534 domain-containing protein</fullName>
    </recommendedName>
</protein>
<feature type="domain" description="DUF6534" evidence="2">
    <location>
        <begin position="166"/>
        <end position="251"/>
    </location>
</feature>
<feature type="transmembrane region" description="Helical" evidence="1">
    <location>
        <begin position="120"/>
        <end position="145"/>
    </location>
</feature>
<gene>
    <name evidence="3" type="ORF">POSPLADRAFT_1076200</name>
</gene>
<keyword evidence="1" id="KW-0812">Transmembrane</keyword>
<feature type="transmembrane region" description="Helical" evidence="1">
    <location>
        <begin position="95"/>
        <end position="113"/>
    </location>
</feature>
<sequence>MESGGELANFADGPALIGIFMNTMLYGAMLTQTFFYFSSYKKDPVRIKYYVAILFFADTLNTIFNIWWIYGVLVNNFGNLEALGIGNWLFETEEALAGIIAMMVQGFYAWRILRLTQNYWLVAAVLVPSIAGGLGGIGTAIGVAIRPEFAGLQSLEPIVLTWLAGAAISDTIIAVTLVWHLYRSRTGYSRTDTMVSRIIQLTLSNGLLTASFALADIISYLITTRGYHIGFNYVLCKLYGNSVMSSLNARSIINATSRDTGYAHESLGGKLDTAVMSKDTNPNNINQIVSSKSARPTQVMVNVETHEMVDVNKAGMRTDEEWNGAHRSDDSDVKAGIVV</sequence>
<dbReference type="STRING" id="670580.A0A1X6MMS7"/>
<feature type="transmembrane region" description="Helical" evidence="1">
    <location>
        <begin position="203"/>
        <end position="222"/>
    </location>
</feature>
<dbReference type="Pfam" id="PF20152">
    <property type="entry name" value="DUF6534"/>
    <property type="match status" value="1"/>
</dbReference>
<dbReference type="Proteomes" id="UP000194127">
    <property type="component" value="Unassembled WGS sequence"/>
</dbReference>
<dbReference type="InterPro" id="IPR045339">
    <property type="entry name" value="DUF6534"/>
</dbReference>